<keyword evidence="1" id="KW-0963">Cytoplasm</keyword>
<reference evidence="4 5" key="1">
    <citation type="submission" date="2020-03" db="EMBL/GenBank/DDBJ databases">
        <title>Genomic Encyclopedia of Type Strains, Phase III (KMG-III): the genomes of soil and plant-associated and newly described type strains.</title>
        <authorList>
            <person name="Whitman W."/>
        </authorList>
    </citation>
    <scope>NUCLEOTIDE SEQUENCE [LARGE SCALE GENOMIC DNA]</scope>
    <source>
        <strain evidence="4 5">CECT 4207</strain>
    </source>
</reference>
<comment type="caution">
    <text evidence="4">The sequence shown here is derived from an EMBL/GenBank/DDBJ whole genome shotgun (WGS) entry which is preliminary data.</text>
</comment>
<evidence type="ECO:0000256" key="2">
    <source>
        <dbReference type="ARBA" id="ARBA00022795"/>
    </source>
</evidence>
<protein>
    <submittedName>
        <fullName evidence="4">Flagellar assembly factor FliW</fullName>
    </submittedName>
</protein>
<sequence length="127" mass="13144">MSTALAFDTLDFVSPMPGLESAEGFSLRGIAGAEGLYALEVAQPRVRMFVADAAVYVPDYQPVVPPAVLETLGMGSTAEGTVLVVVNPAPGKTTVNLMAPLLVNPDGRCLQVILDGAAYPLRAELAG</sequence>
<accession>A0ABX0TEQ7</accession>
<name>A0ABX0TEQ7_9MICC</name>
<dbReference type="Gene3D" id="2.30.290.10">
    <property type="entry name" value="BH3618-like"/>
    <property type="match status" value="1"/>
</dbReference>
<keyword evidence="4" id="KW-0966">Cell projection</keyword>
<dbReference type="PANTHER" id="PTHR39190">
    <property type="entry name" value="FLAGELLAR ASSEMBLY FACTOR FLIW"/>
    <property type="match status" value="1"/>
</dbReference>
<dbReference type="PANTHER" id="PTHR39190:SF1">
    <property type="entry name" value="FLAGELLAR ASSEMBLY FACTOR FLIW"/>
    <property type="match status" value="1"/>
</dbReference>
<keyword evidence="4" id="KW-0282">Flagellum</keyword>
<keyword evidence="5" id="KW-1185">Reference proteome</keyword>
<evidence type="ECO:0000256" key="3">
    <source>
        <dbReference type="ARBA" id="ARBA00022845"/>
    </source>
</evidence>
<dbReference type="InterPro" id="IPR003775">
    <property type="entry name" value="Flagellar_assembly_factor_FliW"/>
</dbReference>
<dbReference type="Pfam" id="PF02623">
    <property type="entry name" value="FliW"/>
    <property type="match status" value="1"/>
</dbReference>
<evidence type="ECO:0000313" key="5">
    <source>
        <dbReference type="Proteomes" id="UP000802392"/>
    </source>
</evidence>
<keyword evidence="3" id="KW-0810">Translation regulation</keyword>
<evidence type="ECO:0000313" key="4">
    <source>
        <dbReference type="EMBL" id="NIJ00579.1"/>
    </source>
</evidence>
<keyword evidence="4" id="KW-0969">Cilium</keyword>
<dbReference type="Proteomes" id="UP000802392">
    <property type="component" value="Unassembled WGS sequence"/>
</dbReference>
<dbReference type="RefSeq" id="WP_167264326.1">
    <property type="nucleotide sequence ID" value="NZ_BAAAVO010000009.1"/>
</dbReference>
<dbReference type="SUPFAM" id="SSF141457">
    <property type="entry name" value="BH3618-like"/>
    <property type="match status" value="1"/>
</dbReference>
<keyword evidence="2" id="KW-1005">Bacterial flagellum biogenesis</keyword>
<dbReference type="EMBL" id="JAAOZD010000002">
    <property type="protein sequence ID" value="NIJ00579.1"/>
    <property type="molecule type" value="Genomic_DNA"/>
</dbReference>
<dbReference type="InterPro" id="IPR024046">
    <property type="entry name" value="Flagellar_assmbl_FliW_dom_sf"/>
</dbReference>
<gene>
    <name evidence="4" type="ORF">FHR86_000892</name>
</gene>
<proteinExistence type="predicted"/>
<organism evidence="4 5">
    <name type="scientific">Paenarthrobacter ilicis</name>
    <dbReference type="NCBI Taxonomy" id="43665"/>
    <lineage>
        <taxon>Bacteria</taxon>
        <taxon>Bacillati</taxon>
        <taxon>Actinomycetota</taxon>
        <taxon>Actinomycetes</taxon>
        <taxon>Micrococcales</taxon>
        <taxon>Micrococcaceae</taxon>
        <taxon>Paenarthrobacter</taxon>
    </lineage>
</organism>
<evidence type="ECO:0000256" key="1">
    <source>
        <dbReference type="ARBA" id="ARBA00022490"/>
    </source>
</evidence>